<organism evidence="1 2">
    <name type="scientific">Entomophthora muscae</name>
    <dbReference type="NCBI Taxonomy" id="34485"/>
    <lineage>
        <taxon>Eukaryota</taxon>
        <taxon>Fungi</taxon>
        <taxon>Fungi incertae sedis</taxon>
        <taxon>Zoopagomycota</taxon>
        <taxon>Entomophthoromycotina</taxon>
        <taxon>Entomophthoromycetes</taxon>
        <taxon>Entomophthorales</taxon>
        <taxon>Entomophthoraceae</taxon>
        <taxon>Entomophthora</taxon>
    </lineage>
</organism>
<gene>
    <name evidence="1" type="ORF">DSO57_1007832</name>
</gene>
<accession>A0ACC2RYF3</accession>
<evidence type="ECO:0000313" key="2">
    <source>
        <dbReference type="Proteomes" id="UP001165960"/>
    </source>
</evidence>
<comment type="caution">
    <text evidence="1">The sequence shown here is derived from an EMBL/GenBank/DDBJ whole genome shotgun (WGS) entry which is preliminary data.</text>
</comment>
<evidence type="ECO:0000313" key="1">
    <source>
        <dbReference type="EMBL" id="KAJ9055076.1"/>
    </source>
</evidence>
<name>A0ACC2RYF3_9FUNG</name>
<dbReference type="EMBL" id="QTSX02006413">
    <property type="protein sequence ID" value="KAJ9055076.1"/>
    <property type="molecule type" value="Genomic_DNA"/>
</dbReference>
<proteinExistence type="predicted"/>
<sequence>MATNQNRVRRGVSSYSAPFDTDYERQQAENYPGTMLQGRYYLRPRKNDNSGLNGPGFALGSLPYNTRPRIPKVPIFRFTPEPGSYPLVAMDLQASNNNPEISALEKTGNYFSSLLQSLIAFLSMIYFGIMSAISISAYHSYIALERTGNYFNSFFQSLVALLTMTYFGIISAIRVSAYHSYAAFLQAVHFLNVYAFHFCKAKFVSFLLIALTSLYVLYFPIPKFTPFSYLHSESETTVSSLEPVVSNTRSGFKGIWFSPSNVIFANLSDPLPQNVSPTFTRRYLIKACRIFMELPSDLSYKWQPNFASSKVETRIVYPDTPAFKVKTSGPGSEFAYFMEASQALEDSMEPGHCWPFSAQGGKLSFRLPFKVRPTRFIIHHPESSNEAPPSSISLLAHIPLAEHRRGMWKMVTSGALHWQASPNTSSLFAEFDTSDVTFEASHYRLMAYLDQDAGAEAQFGCVYKIDLKGKIQPEQIPKHAFF</sequence>
<reference evidence="1" key="1">
    <citation type="submission" date="2022-04" db="EMBL/GenBank/DDBJ databases">
        <title>Genome of the entomopathogenic fungus Entomophthora muscae.</title>
        <authorList>
            <person name="Elya C."/>
            <person name="Lovett B.R."/>
            <person name="Lee E."/>
            <person name="Macias A.M."/>
            <person name="Hajek A.E."/>
            <person name="De Bivort B.L."/>
            <person name="Kasson M.T."/>
            <person name="De Fine Licht H.H."/>
            <person name="Stajich J.E."/>
        </authorList>
    </citation>
    <scope>NUCLEOTIDE SEQUENCE</scope>
    <source>
        <strain evidence="1">Berkeley</strain>
    </source>
</reference>
<protein>
    <submittedName>
        <fullName evidence="1">Uncharacterized protein</fullName>
    </submittedName>
</protein>
<dbReference type="Proteomes" id="UP001165960">
    <property type="component" value="Unassembled WGS sequence"/>
</dbReference>
<keyword evidence="2" id="KW-1185">Reference proteome</keyword>